<dbReference type="Gene3D" id="1.10.155.10">
    <property type="entry name" value="Chemotaxis receptor methyltransferase CheR, N-terminal domain"/>
    <property type="match status" value="1"/>
</dbReference>
<dbReference type="PANTHER" id="PTHR24422:SF21">
    <property type="entry name" value="CHEMOTAXIS PROTEIN METHYLTRANSFERASE 1"/>
    <property type="match status" value="1"/>
</dbReference>
<accession>A0A166ACU1</accession>
<dbReference type="PANTHER" id="PTHR24422">
    <property type="entry name" value="CHEMOTAXIS PROTEIN METHYLTRANSFERASE"/>
    <property type="match status" value="1"/>
</dbReference>
<dbReference type="InterPro" id="IPR036804">
    <property type="entry name" value="CheR_N_sf"/>
</dbReference>
<sequence>MTSEYDFLKKFLKSRSGLVLSDEKQYLVESRLLPVARRNNLNGLSELILAISKAGSMSLQSDVVEAMTTNESFFFRDKRPFESFRNVMLPHLLDARKTRRSARIWCAAASTGQEPYSLSMYLKEEKAKVGTFRFEIIGTDISTEVLEKARTGIYSQFEVQRGLPIQMLLKYFSQQGELWQMAPEIRAMVQWRKLNLLENFSHLGEFDIIFCRNVLIYFDQQTKIDVLNRIYRQLPDDGFLVLGAAETVVGLTDGFEPYPELRGVYRKKKTATQPLNSRSKLSNTGRAPAQALVGGSRL</sequence>
<keyword evidence="3 8" id="KW-0489">Methyltransferase</keyword>
<evidence type="ECO:0000256" key="2">
    <source>
        <dbReference type="ARBA" id="ARBA00012534"/>
    </source>
</evidence>
<evidence type="ECO:0000256" key="1">
    <source>
        <dbReference type="ARBA" id="ARBA00001541"/>
    </source>
</evidence>
<evidence type="ECO:0000256" key="3">
    <source>
        <dbReference type="ARBA" id="ARBA00022603"/>
    </source>
</evidence>
<dbReference type="InterPro" id="IPR000780">
    <property type="entry name" value="CheR_MeTrfase"/>
</dbReference>
<dbReference type="Proteomes" id="UP000076577">
    <property type="component" value="Unassembled WGS sequence"/>
</dbReference>
<comment type="caution">
    <text evidence="8">The sequence shown here is derived from an EMBL/GenBank/DDBJ whole genome shotgun (WGS) entry which is preliminary data.</text>
</comment>
<dbReference type="PRINTS" id="PR00996">
    <property type="entry name" value="CHERMTFRASE"/>
</dbReference>
<proteinExistence type="predicted"/>
<organism evidence="8 9">
    <name type="scientific">Pseudovibrio axinellae</name>
    <dbReference type="NCBI Taxonomy" id="989403"/>
    <lineage>
        <taxon>Bacteria</taxon>
        <taxon>Pseudomonadati</taxon>
        <taxon>Pseudomonadota</taxon>
        <taxon>Alphaproteobacteria</taxon>
        <taxon>Hyphomicrobiales</taxon>
        <taxon>Stappiaceae</taxon>
        <taxon>Pseudovibrio</taxon>
    </lineage>
</organism>
<protein>
    <recommendedName>
        <fullName evidence="2">protein-glutamate O-methyltransferase</fullName>
        <ecNumber evidence="2">2.1.1.80</ecNumber>
    </recommendedName>
</protein>
<reference evidence="8 9" key="1">
    <citation type="journal article" date="2016" name="Front. Microbiol.">
        <title>Comparative Genomic Analysis Reveals a Diverse Repertoire of Genes Involved in Prokaryote-Eukaryote Interactions within the Pseudovibrio Genus.</title>
        <authorList>
            <person name="Romano S."/>
            <person name="Fernandez-Guerra A."/>
            <person name="Reen F.J."/>
            <person name="Glockner F.O."/>
            <person name="Crowley S.P."/>
            <person name="O'Sullivan O."/>
            <person name="Cotter P.D."/>
            <person name="Adams C."/>
            <person name="Dobson A.D."/>
            <person name="O'Gara F."/>
        </authorList>
    </citation>
    <scope>NUCLEOTIDE SEQUENCE [LARGE SCALE GENOMIC DNA]</scope>
    <source>
        <strain evidence="8 9">Ad2</strain>
    </source>
</reference>
<dbReference type="InterPro" id="IPR022642">
    <property type="entry name" value="CheR_C"/>
</dbReference>
<dbReference type="STRING" id="989403.SAMN05421798_1072"/>
<evidence type="ECO:0000256" key="6">
    <source>
        <dbReference type="SAM" id="MobiDB-lite"/>
    </source>
</evidence>
<feature type="region of interest" description="Disordered" evidence="6">
    <location>
        <begin position="274"/>
        <end position="298"/>
    </location>
</feature>
<dbReference type="Pfam" id="PF03705">
    <property type="entry name" value="CheR_N"/>
    <property type="match status" value="1"/>
</dbReference>
<dbReference type="InterPro" id="IPR022641">
    <property type="entry name" value="CheR_N"/>
</dbReference>
<evidence type="ECO:0000256" key="4">
    <source>
        <dbReference type="ARBA" id="ARBA00022679"/>
    </source>
</evidence>
<name>A0A166ACU1_9HYPH</name>
<dbReference type="GO" id="GO:0032259">
    <property type="term" value="P:methylation"/>
    <property type="evidence" value="ECO:0007669"/>
    <property type="project" value="UniProtKB-KW"/>
</dbReference>
<dbReference type="EMBL" id="LMCB01000006">
    <property type="protein sequence ID" value="KZL20879.1"/>
    <property type="molecule type" value="Genomic_DNA"/>
</dbReference>
<evidence type="ECO:0000313" key="9">
    <source>
        <dbReference type="Proteomes" id="UP000076577"/>
    </source>
</evidence>
<dbReference type="SUPFAM" id="SSF47757">
    <property type="entry name" value="Chemotaxis receptor methyltransferase CheR, N-terminal domain"/>
    <property type="match status" value="1"/>
</dbReference>
<comment type="catalytic activity">
    <reaction evidence="1">
        <text>L-glutamyl-[protein] + S-adenosyl-L-methionine = [protein]-L-glutamate 5-O-methyl ester + S-adenosyl-L-homocysteine</text>
        <dbReference type="Rhea" id="RHEA:24452"/>
        <dbReference type="Rhea" id="RHEA-COMP:10208"/>
        <dbReference type="Rhea" id="RHEA-COMP:10311"/>
        <dbReference type="ChEBI" id="CHEBI:29973"/>
        <dbReference type="ChEBI" id="CHEBI:57856"/>
        <dbReference type="ChEBI" id="CHEBI:59789"/>
        <dbReference type="ChEBI" id="CHEBI:82795"/>
        <dbReference type="EC" id="2.1.1.80"/>
    </reaction>
</comment>
<keyword evidence="5" id="KW-0949">S-adenosyl-L-methionine</keyword>
<evidence type="ECO:0000259" key="7">
    <source>
        <dbReference type="PROSITE" id="PS50123"/>
    </source>
</evidence>
<dbReference type="Pfam" id="PF01739">
    <property type="entry name" value="CheR"/>
    <property type="match status" value="1"/>
</dbReference>
<dbReference type="GO" id="GO:0008983">
    <property type="term" value="F:protein-glutamate O-methyltransferase activity"/>
    <property type="evidence" value="ECO:0007669"/>
    <property type="project" value="UniProtKB-EC"/>
</dbReference>
<dbReference type="PATRIC" id="fig|989403.3.peg.1465"/>
<dbReference type="AlphaFoldDB" id="A0A166ACU1"/>
<gene>
    <name evidence="8" type="primary">cheR2</name>
    <name evidence="8" type="ORF">PsAD2_01374</name>
</gene>
<dbReference type="SMART" id="SM00138">
    <property type="entry name" value="MeTrc"/>
    <property type="match status" value="1"/>
</dbReference>
<dbReference type="Gene3D" id="3.40.50.150">
    <property type="entry name" value="Vaccinia Virus protein VP39"/>
    <property type="match status" value="1"/>
</dbReference>
<feature type="domain" description="CheR-type methyltransferase" evidence="7">
    <location>
        <begin position="1"/>
        <end position="268"/>
    </location>
</feature>
<keyword evidence="4 8" id="KW-0808">Transferase</keyword>
<evidence type="ECO:0000313" key="8">
    <source>
        <dbReference type="EMBL" id="KZL20879.1"/>
    </source>
</evidence>
<dbReference type="SUPFAM" id="SSF53335">
    <property type="entry name" value="S-adenosyl-L-methionine-dependent methyltransferases"/>
    <property type="match status" value="1"/>
</dbReference>
<keyword evidence="9" id="KW-1185">Reference proteome</keyword>
<dbReference type="EC" id="2.1.1.80" evidence="2"/>
<evidence type="ECO:0000256" key="5">
    <source>
        <dbReference type="ARBA" id="ARBA00022691"/>
    </source>
</evidence>
<dbReference type="InterPro" id="IPR050903">
    <property type="entry name" value="Bact_Chemotaxis_MeTrfase"/>
</dbReference>
<feature type="compositionally biased region" description="Polar residues" evidence="6">
    <location>
        <begin position="274"/>
        <end position="285"/>
    </location>
</feature>
<dbReference type="InterPro" id="IPR029063">
    <property type="entry name" value="SAM-dependent_MTases_sf"/>
</dbReference>
<dbReference type="PROSITE" id="PS50123">
    <property type="entry name" value="CHER"/>
    <property type="match status" value="1"/>
</dbReference>